<sequence>MLAGPDPLVILYMACDSTQDDLLHQLPRHRGQADRPVVRRVLLPALLEETIEEIELEDQLNQLEDQLNLNINLKKLPTLIRKKRRYWEKLPRDIYHHDFYLYAHPAAVFLDCTCKSQRAKQPQFPQPLLTRLVLQTLHQLRCPSLDSLQHLNVSLVVSGPKLNKVFELNVHVYKDKQRSAQRDGEKMSPISFSEVDDSDRGTGVEMKFVRYTLRSDCKRLRVPCTAISLVSWMRVLPAETCTVTVFIPSTAKMYEMLLSKVMRGCKSLPDICWKYNTAERKQPRRFLECVEDKFLTQLVSEPIREGTPLDLLFVNREGLVGDVTVGGCLGHSDHKMIEFLILGEVRRGFSRTATLDFGRADSDLFRRLVDRVPWEAVLKGKGAQEGWTFFKKEILKAQEQAIPMCQKMSRKTSCSPGTQPPVLEDRDGEQNEAPIIQGEMVSDLLHHLDTHKSMGRMGSTQEY</sequence>
<dbReference type="GO" id="GO:0007508">
    <property type="term" value="P:larval heart development"/>
    <property type="evidence" value="ECO:0007669"/>
    <property type="project" value="TreeGrafter"/>
</dbReference>
<dbReference type="GO" id="GO:0061343">
    <property type="term" value="P:cell adhesion involved in heart morphogenesis"/>
    <property type="evidence" value="ECO:0007669"/>
    <property type="project" value="TreeGrafter"/>
</dbReference>
<reference evidence="2 3" key="1">
    <citation type="journal article" date="2023" name="J. Hered.">
        <title>Chromosome-level genome of the wood stork (Mycteria americana) provides insight into avian chromosome evolution.</title>
        <authorList>
            <person name="Flamio R. Jr."/>
            <person name="Ramstad K.M."/>
        </authorList>
    </citation>
    <scope>NUCLEOTIDE SEQUENCE [LARGE SCALE GENOMIC DNA]</scope>
    <source>
        <strain evidence="2">JAX WOST 10</strain>
    </source>
</reference>
<dbReference type="PANTHER" id="PTHR33395">
    <property type="entry name" value="TRANSCRIPTASE, PUTATIVE-RELATED-RELATED"/>
    <property type="match status" value="1"/>
</dbReference>
<dbReference type="Proteomes" id="UP001333110">
    <property type="component" value="Unassembled WGS sequence"/>
</dbReference>
<dbReference type="EMBL" id="JAUNZN010000005">
    <property type="protein sequence ID" value="KAK4820506.1"/>
    <property type="molecule type" value="Genomic_DNA"/>
</dbReference>
<organism evidence="2 3">
    <name type="scientific">Mycteria americana</name>
    <name type="common">Wood stork</name>
    <dbReference type="NCBI Taxonomy" id="33587"/>
    <lineage>
        <taxon>Eukaryota</taxon>
        <taxon>Metazoa</taxon>
        <taxon>Chordata</taxon>
        <taxon>Craniata</taxon>
        <taxon>Vertebrata</taxon>
        <taxon>Euteleostomi</taxon>
        <taxon>Archelosauria</taxon>
        <taxon>Archosauria</taxon>
        <taxon>Dinosauria</taxon>
        <taxon>Saurischia</taxon>
        <taxon>Theropoda</taxon>
        <taxon>Coelurosauria</taxon>
        <taxon>Aves</taxon>
        <taxon>Neognathae</taxon>
        <taxon>Neoaves</taxon>
        <taxon>Aequornithes</taxon>
        <taxon>Ciconiiformes</taxon>
        <taxon>Ciconiidae</taxon>
        <taxon>Mycteria</taxon>
    </lineage>
</organism>
<evidence type="ECO:0000256" key="1">
    <source>
        <dbReference type="SAM" id="Coils"/>
    </source>
</evidence>
<accession>A0AAN7P016</accession>
<dbReference type="GO" id="GO:0031012">
    <property type="term" value="C:extracellular matrix"/>
    <property type="evidence" value="ECO:0007669"/>
    <property type="project" value="TreeGrafter"/>
</dbReference>
<keyword evidence="1" id="KW-0175">Coiled coil</keyword>
<dbReference type="AlphaFoldDB" id="A0AAN7P016"/>
<proteinExistence type="predicted"/>
<comment type="caution">
    <text evidence="2">The sequence shown here is derived from an EMBL/GenBank/DDBJ whole genome shotgun (WGS) entry which is preliminary data.</text>
</comment>
<evidence type="ECO:0000313" key="3">
    <source>
        <dbReference type="Proteomes" id="UP001333110"/>
    </source>
</evidence>
<evidence type="ECO:0000313" key="2">
    <source>
        <dbReference type="EMBL" id="KAK4820506.1"/>
    </source>
</evidence>
<keyword evidence="3" id="KW-1185">Reference proteome</keyword>
<protein>
    <submittedName>
        <fullName evidence="2">Uncharacterized protein</fullName>
    </submittedName>
</protein>
<name>A0AAN7P016_MYCAM</name>
<gene>
    <name evidence="2" type="ORF">QYF61_000085</name>
</gene>
<feature type="coiled-coil region" evidence="1">
    <location>
        <begin position="46"/>
        <end position="73"/>
    </location>
</feature>
<dbReference type="PANTHER" id="PTHR33395:SF22">
    <property type="entry name" value="REVERSE TRANSCRIPTASE DOMAIN-CONTAINING PROTEIN"/>
    <property type="match status" value="1"/>
</dbReference>